<evidence type="ECO:0000313" key="3">
    <source>
        <dbReference type="Proteomes" id="UP000297814"/>
    </source>
</evidence>
<organism evidence="2 3">
    <name type="scientific">Botrytis hyacinthi</name>
    <dbReference type="NCBI Taxonomy" id="278943"/>
    <lineage>
        <taxon>Eukaryota</taxon>
        <taxon>Fungi</taxon>
        <taxon>Dikarya</taxon>
        <taxon>Ascomycota</taxon>
        <taxon>Pezizomycotina</taxon>
        <taxon>Leotiomycetes</taxon>
        <taxon>Helotiales</taxon>
        <taxon>Sclerotiniaceae</taxon>
        <taxon>Botrytis</taxon>
    </lineage>
</organism>
<dbReference type="PANTHER" id="PTHR42951:SF14">
    <property type="entry name" value="METALLO-BETA-LACTAMASE SUPERFAMILY PROTEIN"/>
    <property type="match status" value="1"/>
</dbReference>
<evidence type="ECO:0000259" key="1">
    <source>
        <dbReference type="SMART" id="SM00849"/>
    </source>
</evidence>
<accession>A0A4Z1GR18</accession>
<dbReference type="CDD" id="cd07739">
    <property type="entry name" value="metallo-hydrolase-like_MBL-fold"/>
    <property type="match status" value="1"/>
</dbReference>
<sequence length="296" mass="33140">MPLRANVYIVPPTPWELPNTGGRQGGIWSPTSLTLIHGEKEALLVDTPITIRQTEKLIEWLEETVIGKRLTTVYITHGHPDHWLGLSTLRKKYPDIRILSTTATLEHMKYDVRPGFFENAWGAMFPNGQIDTNFVFSEALPASGRFDIEGHECHAIEVGHSDTRDSTILWVPSLKLVACGDVVYGDVHQMLGEANTTELRNEWISAIEKVEALGPEIVIGGHRMSGEVDGVFHLAATKLYIQQFEKLLPACESSDELQAKMEELYPNRFNPNVLKWGCNAAFGLPMFEGLYWKGVG</sequence>
<dbReference type="InterPro" id="IPR036866">
    <property type="entry name" value="RibonucZ/Hydroxyglut_hydro"/>
</dbReference>
<dbReference type="Pfam" id="PF00753">
    <property type="entry name" value="Lactamase_B"/>
    <property type="match status" value="1"/>
</dbReference>
<evidence type="ECO:0000313" key="2">
    <source>
        <dbReference type="EMBL" id="TGO37650.1"/>
    </source>
</evidence>
<feature type="domain" description="Metallo-beta-lactamase" evidence="1">
    <location>
        <begin position="30"/>
        <end position="222"/>
    </location>
</feature>
<protein>
    <recommendedName>
        <fullName evidence="1">Metallo-beta-lactamase domain-containing protein</fullName>
    </recommendedName>
</protein>
<dbReference type="Gene3D" id="3.60.15.10">
    <property type="entry name" value="Ribonuclease Z/Hydroxyacylglutathione hydrolase-like"/>
    <property type="match status" value="1"/>
</dbReference>
<name>A0A4Z1GR18_9HELO</name>
<dbReference type="SMART" id="SM00849">
    <property type="entry name" value="Lactamase_B"/>
    <property type="match status" value="1"/>
</dbReference>
<dbReference type="AlphaFoldDB" id="A0A4Z1GR18"/>
<keyword evidence="3" id="KW-1185">Reference proteome</keyword>
<dbReference type="InterPro" id="IPR050855">
    <property type="entry name" value="NDM-1-like"/>
</dbReference>
<dbReference type="PANTHER" id="PTHR42951">
    <property type="entry name" value="METALLO-BETA-LACTAMASE DOMAIN-CONTAINING"/>
    <property type="match status" value="1"/>
</dbReference>
<dbReference type="Proteomes" id="UP000297814">
    <property type="component" value="Unassembled WGS sequence"/>
</dbReference>
<dbReference type="InterPro" id="IPR001279">
    <property type="entry name" value="Metallo-B-lactamas"/>
</dbReference>
<comment type="caution">
    <text evidence="2">The sequence shown here is derived from an EMBL/GenBank/DDBJ whole genome shotgun (WGS) entry which is preliminary data.</text>
</comment>
<gene>
    <name evidence="2" type="ORF">BHYA_0092g00330</name>
</gene>
<dbReference type="EMBL" id="PQXK01000092">
    <property type="protein sequence ID" value="TGO37650.1"/>
    <property type="molecule type" value="Genomic_DNA"/>
</dbReference>
<dbReference type="SUPFAM" id="SSF56281">
    <property type="entry name" value="Metallo-hydrolase/oxidoreductase"/>
    <property type="match status" value="1"/>
</dbReference>
<reference evidence="2 3" key="1">
    <citation type="submission" date="2017-12" db="EMBL/GenBank/DDBJ databases">
        <title>Comparative genomics of Botrytis spp.</title>
        <authorList>
            <person name="Valero-Jimenez C.A."/>
            <person name="Tapia P."/>
            <person name="Veloso J."/>
            <person name="Silva-Moreno E."/>
            <person name="Staats M."/>
            <person name="Valdes J.H."/>
            <person name="Van Kan J.A.L."/>
        </authorList>
    </citation>
    <scope>NUCLEOTIDE SEQUENCE [LARGE SCALE GENOMIC DNA]</scope>
    <source>
        <strain evidence="2 3">Bh0001</strain>
    </source>
</reference>
<proteinExistence type="predicted"/>